<dbReference type="Proteomes" id="UP000621492">
    <property type="component" value="Unassembled WGS sequence"/>
</dbReference>
<comment type="caution">
    <text evidence="7">The sequence shown here is derived from an EMBL/GenBank/DDBJ whole genome shotgun (WGS) entry which is preliminary data.</text>
</comment>
<gene>
    <name evidence="7" type="ORF">GCM10011409_39160</name>
</gene>
<proteinExistence type="inferred from homology"/>
<dbReference type="PANTHER" id="PTHR43333:SF1">
    <property type="entry name" value="D-ISOMER SPECIFIC 2-HYDROXYACID DEHYDROGENASE NAD-BINDING DOMAIN-CONTAINING PROTEIN"/>
    <property type="match status" value="1"/>
</dbReference>
<dbReference type="Pfam" id="PF02826">
    <property type="entry name" value="2-Hacid_dh_C"/>
    <property type="match status" value="1"/>
</dbReference>
<name>A0A9W5U102_9BACI</name>
<dbReference type="RefSeq" id="WP_188725731.1">
    <property type="nucleotide sequence ID" value="NZ_BMJD01000047.1"/>
</dbReference>
<evidence type="ECO:0000256" key="2">
    <source>
        <dbReference type="ARBA" id="ARBA00023002"/>
    </source>
</evidence>
<feature type="domain" description="D-isomer specific 2-hydroxyacid dehydrogenase NAD-binding" evidence="6">
    <location>
        <begin position="104"/>
        <end position="278"/>
    </location>
</feature>
<evidence type="ECO:0000259" key="5">
    <source>
        <dbReference type="Pfam" id="PF00389"/>
    </source>
</evidence>
<dbReference type="PANTHER" id="PTHR43333">
    <property type="entry name" value="2-HACID_DH_C DOMAIN-CONTAINING PROTEIN"/>
    <property type="match status" value="1"/>
</dbReference>
<dbReference type="InterPro" id="IPR006139">
    <property type="entry name" value="D-isomer_2_OHA_DH_cat_dom"/>
</dbReference>
<accession>A0A9W5U102</accession>
<comment type="similarity">
    <text evidence="1 4">Belongs to the D-isomer specific 2-hydroxyacid dehydrogenase family.</text>
</comment>
<dbReference type="EMBL" id="BMJD01000047">
    <property type="protein sequence ID" value="GGB57825.1"/>
    <property type="molecule type" value="Genomic_DNA"/>
</dbReference>
<reference evidence="7" key="2">
    <citation type="submission" date="2020-09" db="EMBL/GenBank/DDBJ databases">
        <authorList>
            <person name="Sun Q."/>
            <person name="Zhou Y."/>
        </authorList>
    </citation>
    <scope>NUCLEOTIDE SEQUENCE</scope>
    <source>
        <strain evidence="7">CGMCC 1.15454</strain>
    </source>
</reference>
<evidence type="ECO:0000256" key="3">
    <source>
        <dbReference type="ARBA" id="ARBA00023027"/>
    </source>
</evidence>
<dbReference type="SUPFAM" id="SSF51735">
    <property type="entry name" value="NAD(P)-binding Rossmann-fold domains"/>
    <property type="match status" value="1"/>
</dbReference>
<dbReference type="CDD" id="cd05300">
    <property type="entry name" value="2-Hacid_dh_1"/>
    <property type="match status" value="1"/>
</dbReference>
<dbReference type="SUPFAM" id="SSF52283">
    <property type="entry name" value="Formate/glycerate dehydrogenase catalytic domain-like"/>
    <property type="match status" value="1"/>
</dbReference>
<sequence length="316" mass="35666">MTILFSTKLSAKHQKKLMQDYPEQSFVFCDNMKEASAVLPEAEVLATYGGDLTDDLIEKAVNLKWIMVLSAGMDQMPLTSLKNRNILVTNARGIHKTPMSEYVIALLLQVYRQTKTLLHNETNHYWDKSVRMQELTGKTMLIAGAGAIGQEVARLAKAFRMKTIGVSRSGRPVEHFDENYSTAAFDRLLPKTDIVVSVLPSTAETTYFYTYDHFQKLPDHAVFLNIGRGDAVKTDVVLKAIRQGEIAHAVLDVFETEPLPEDSPLWQEENITITPHISGVSPQYVTRALEIFTRNLDTYLQDSTDYMNQIDLARGY</sequence>
<evidence type="ECO:0000313" key="7">
    <source>
        <dbReference type="EMBL" id="GGB57825.1"/>
    </source>
</evidence>
<protein>
    <submittedName>
        <fullName evidence="7">Glycerate dehydrogenase</fullName>
    </submittedName>
</protein>
<dbReference type="Gene3D" id="3.40.50.720">
    <property type="entry name" value="NAD(P)-binding Rossmann-like Domain"/>
    <property type="match status" value="2"/>
</dbReference>
<feature type="domain" description="D-isomer specific 2-hydroxyacid dehydrogenase catalytic" evidence="5">
    <location>
        <begin position="7"/>
        <end position="302"/>
    </location>
</feature>
<reference evidence="7" key="1">
    <citation type="journal article" date="2014" name="Int. J. Syst. Evol. Microbiol.">
        <title>Complete genome sequence of Corynebacterium casei LMG S-19264T (=DSM 44701T), isolated from a smear-ripened cheese.</title>
        <authorList>
            <consortium name="US DOE Joint Genome Institute (JGI-PGF)"/>
            <person name="Walter F."/>
            <person name="Albersmeier A."/>
            <person name="Kalinowski J."/>
            <person name="Ruckert C."/>
        </authorList>
    </citation>
    <scope>NUCLEOTIDE SEQUENCE</scope>
    <source>
        <strain evidence="7">CGMCC 1.15454</strain>
    </source>
</reference>
<keyword evidence="2 4" id="KW-0560">Oxidoreductase</keyword>
<dbReference type="AlphaFoldDB" id="A0A9W5U102"/>
<evidence type="ECO:0000313" key="8">
    <source>
        <dbReference type="Proteomes" id="UP000621492"/>
    </source>
</evidence>
<dbReference type="Pfam" id="PF00389">
    <property type="entry name" value="2-Hacid_dh"/>
    <property type="match status" value="1"/>
</dbReference>
<keyword evidence="3" id="KW-0520">NAD</keyword>
<organism evidence="7 8">
    <name type="scientific">Lentibacillus populi</name>
    <dbReference type="NCBI Taxonomy" id="1827502"/>
    <lineage>
        <taxon>Bacteria</taxon>
        <taxon>Bacillati</taxon>
        <taxon>Bacillota</taxon>
        <taxon>Bacilli</taxon>
        <taxon>Bacillales</taxon>
        <taxon>Bacillaceae</taxon>
        <taxon>Lentibacillus</taxon>
    </lineage>
</organism>
<dbReference type="InterPro" id="IPR036291">
    <property type="entry name" value="NAD(P)-bd_dom_sf"/>
</dbReference>
<dbReference type="GO" id="GO:0051287">
    <property type="term" value="F:NAD binding"/>
    <property type="evidence" value="ECO:0007669"/>
    <property type="project" value="InterPro"/>
</dbReference>
<evidence type="ECO:0000256" key="1">
    <source>
        <dbReference type="ARBA" id="ARBA00005854"/>
    </source>
</evidence>
<keyword evidence="8" id="KW-1185">Reference proteome</keyword>
<evidence type="ECO:0000256" key="4">
    <source>
        <dbReference type="RuleBase" id="RU003719"/>
    </source>
</evidence>
<dbReference type="GO" id="GO:0016616">
    <property type="term" value="F:oxidoreductase activity, acting on the CH-OH group of donors, NAD or NADP as acceptor"/>
    <property type="evidence" value="ECO:0007669"/>
    <property type="project" value="InterPro"/>
</dbReference>
<dbReference type="FunFam" id="3.40.50.720:FF:000363">
    <property type="entry name" value="D-isomer specific 2-hydroxyacid dehydrogenase"/>
    <property type="match status" value="1"/>
</dbReference>
<dbReference type="InterPro" id="IPR006140">
    <property type="entry name" value="D-isomer_DH_NAD-bd"/>
</dbReference>
<evidence type="ECO:0000259" key="6">
    <source>
        <dbReference type="Pfam" id="PF02826"/>
    </source>
</evidence>